<dbReference type="STRING" id="29367.CLPUN_42410"/>
<organism evidence="2 3">
    <name type="scientific">Clostridium puniceum</name>
    <dbReference type="NCBI Taxonomy" id="29367"/>
    <lineage>
        <taxon>Bacteria</taxon>
        <taxon>Bacillati</taxon>
        <taxon>Bacillota</taxon>
        <taxon>Clostridia</taxon>
        <taxon>Eubacteriales</taxon>
        <taxon>Clostridiaceae</taxon>
        <taxon>Clostridium</taxon>
    </lineage>
</organism>
<proteinExistence type="predicted"/>
<reference evidence="2 3" key="1">
    <citation type="submission" date="2016-05" db="EMBL/GenBank/DDBJ databases">
        <title>Microbial solvent formation.</title>
        <authorList>
            <person name="Poehlein A."/>
            <person name="Montoya Solano J.D."/>
            <person name="Flitsch S."/>
            <person name="Krabben P."/>
            <person name="Duerre P."/>
            <person name="Daniel R."/>
        </authorList>
    </citation>
    <scope>NUCLEOTIDE SEQUENCE [LARGE SCALE GENOMIC DNA]</scope>
    <source>
        <strain evidence="2 3">DSM 2619</strain>
    </source>
</reference>
<dbReference type="AlphaFoldDB" id="A0A1S8T8C7"/>
<gene>
    <name evidence="2" type="ORF">CLPUN_42410</name>
</gene>
<evidence type="ECO:0000313" key="3">
    <source>
        <dbReference type="Proteomes" id="UP000190890"/>
    </source>
</evidence>
<dbReference type="Proteomes" id="UP000190890">
    <property type="component" value="Unassembled WGS sequence"/>
</dbReference>
<protein>
    <recommendedName>
        <fullName evidence="1">Cyanophage baseplate Pam3 plug gp18 domain-containing protein</fullName>
    </recommendedName>
</protein>
<dbReference type="InterPro" id="IPR054252">
    <property type="entry name" value="Pam3_gp18"/>
</dbReference>
<accession>A0A1S8T8C7</accession>
<name>A0A1S8T8C7_9CLOT</name>
<feature type="domain" description="Cyanophage baseplate Pam3 plug gp18" evidence="1">
    <location>
        <begin position="1"/>
        <end position="105"/>
    </location>
</feature>
<evidence type="ECO:0000259" key="1">
    <source>
        <dbReference type="Pfam" id="PF22479"/>
    </source>
</evidence>
<dbReference type="EMBL" id="LZZM01000206">
    <property type="protein sequence ID" value="OOM74003.1"/>
    <property type="molecule type" value="Genomic_DNA"/>
</dbReference>
<evidence type="ECO:0000313" key="2">
    <source>
        <dbReference type="EMBL" id="OOM74003.1"/>
    </source>
</evidence>
<keyword evidence="3" id="KW-1185">Reference proteome</keyword>
<comment type="caution">
    <text evidence="2">The sequence shown here is derived from an EMBL/GenBank/DDBJ whole genome shotgun (WGS) entry which is preliminary data.</text>
</comment>
<dbReference type="RefSeq" id="WP_077849188.1">
    <property type="nucleotide sequence ID" value="NZ_LZZM01000206.1"/>
</dbReference>
<dbReference type="Pfam" id="PF22479">
    <property type="entry name" value="Pam3_gp18"/>
    <property type="match status" value="1"/>
</dbReference>
<dbReference type="OrthoDB" id="1908663at2"/>
<sequence>MFIIPLTTSPNQKFTSTIPVDGKKIKFNFFLRFNTEAKYWVLDIFDSKNDSLIVSVNLVCGSNLLEQYSYLNIGSAYILKVDATLAGDKPNEYNLGTDFLLLWGDTL</sequence>